<protein>
    <submittedName>
        <fullName evidence="1">Uncharacterized protein</fullName>
    </submittedName>
</protein>
<evidence type="ECO:0000313" key="2">
    <source>
        <dbReference type="Proteomes" id="UP000324800"/>
    </source>
</evidence>
<reference evidence="1 2" key="1">
    <citation type="submission" date="2019-03" db="EMBL/GenBank/DDBJ databases">
        <title>Single cell metagenomics reveals metabolic interactions within the superorganism composed of flagellate Streblomastix strix and complex community of Bacteroidetes bacteria on its surface.</title>
        <authorList>
            <person name="Treitli S.C."/>
            <person name="Kolisko M."/>
            <person name="Husnik F."/>
            <person name="Keeling P."/>
            <person name="Hampl V."/>
        </authorList>
    </citation>
    <scope>NUCLEOTIDE SEQUENCE [LARGE SCALE GENOMIC DNA]</scope>
    <source>
        <strain evidence="1">ST1C</strain>
    </source>
</reference>
<dbReference type="SUPFAM" id="SSF116846">
    <property type="entry name" value="MIT domain"/>
    <property type="match status" value="1"/>
</dbReference>
<name>A0A5J4VDS6_9EUKA</name>
<dbReference type="InterPro" id="IPR036181">
    <property type="entry name" value="MIT_dom_sf"/>
</dbReference>
<organism evidence="1 2">
    <name type="scientific">Streblomastix strix</name>
    <dbReference type="NCBI Taxonomy" id="222440"/>
    <lineage>
        <taxon>Eukaryota</taxon>
        <taxon>Metamonada</taxon>
        <taxon>Preaxostyla</taxon>
        <taxon>Oxymonadida</taxon>
        <taxon>Streblomastigidae</taxon>
        <taxon>Streblomastix</taxon>
    </lineage>
</organism>
<gene>
    <name evidence="1" type="ORF">EZS28_023762</name>
</gene>
<dbReference type="EMBL" id="SNRW01007748">
    <property type="protein sequence ID" value="KAA6380710.1"/>
    <property type="molecule type" value="Genomic_DNA"/>
</dbReference>
<comment type="caution">
    <text evidence="1">The sequence shown here is derived from an EMBL/GenBank/DDBJ whole genome shotgun (WGS) entry which is preliminary data.</text>
</comment>
<accession>A0A5J4VDS6</accession>
<sequence>SDLDEKQAQKKILQGVEFEKQGKLSEARQSFIDSLNIFMKIRSMSTNWQMISKYTEILKDIVKKIDSVDQQIKIYGIGLDNKQKKESDKEQDKELVADYDSELRQAKNSEIEKDYQQAFIHISIAKQYIENAIRNEKDITQQTVHQIKLDSIQKRIGEIEIILAQGKKQ</sequence>
<dbReference type="AlphaFoldDB" id="A0A5J4VDS6"/>
<dbReference type="Proteomes" id="UP000324800">
    <property type="component" value="Unassembled WGS sequence"/>
</dbReference>
<proteinExistence type="predicted"/>
<evidence type="ECO:0000313" key="1">
    <source>
        <dbReference type="EMBL" id="KAA6380710.1"/>
    </source>
</evidence>
<feature type="non-terminal residue" evidence="1">
    <location>
        <position position="1"/>
    </location>
</feature>